<dbReference type="SUPFAM" id="SSF52172">
    <property type="entry name" value="CheY-like"/>
    <property type="match status" value="1"/>
</dbReference>
<keyword evidence="1 3" id="KW-0597">Phosphoprotein</keyword>
<dbReference type="CDD" id="cd06170">
    <property type="entry name" value="LuxR_C_like"/>
    <property type="match status" value="1"/>
</dbReference>
<accession>A0ABQ3VL85</accession>
<dbReference type="RefSeq" id="WP_201364582.1">
    <property type="nucleotide sequence ID" value="NZ_BNJJ01000015.1"/>
</dbReference>
<feature type="modified residue" description="4-aspartylphosphate" evidence="3">
    <location>
        <position position="61"/>
    </location>
</feature>
<dbReference type="Proteomes" id="UP000635565">
    <property type="component" value="Unassembled WGS sequence"/>
</dbReference>
<dbReference type="InterPro" id="IPR001789">
    <property type="entry name" value="Sig_transdc_resp-reg_receiver"/>
</dbReference>
<comment type="caution">
    <text evidence="6">The sequence shown here is derived from an EMBL/GenBank/DDBJ whole genome shotgun (WGS) entry which is preliminary data.</text>
</comment>
<dbReference type="InterPro" id="IPR016032">
    <property type="entry name" value="Sig_transdc_resp-reg_C-effctor"/>
</dbReference>
<protein>
    <submittedName>
        <fullName evidence="6">Transcriptional regulatory protein YdfI</fullName>
    </submittedName>
</protein>
<dbReference type="InterPro" id="IPR039420">
    <property type="entry name" value="WalR-like"/>
</dbReference>
<keyword evidence="2" id="KW-0238">DNA-binding</keyword>
<dbReference type="PROSITE" id="PS50043">
    <property type="entry name" value="HTH_LUXR_2"/>
    <property type="match status" value="1"/>
</dbReference>
<name>A0ABQ3VL85_9CHLR</name>
<dbReference type="PROSITE" id="PS00622">
    <property type="entry name" value="HTH_LUXR_1"/>
    <property type="match status" value="1"/>
</dbReference>
<dbReference type="Gene3D" id="3.40.50.2300">
    <property type="match status" value="1"/>
</dbReference>
<keyword evidence="7" id="KW-1185">Reference proteome</keyword>
<evidence type="ECO:0000259" key="4">
    <source>
        <dbReference type="PROSITE" id="PS50043"/>
    </source>
</evidence>
<dbReference type="SUPFAM" id="SSF46894">
    <property type="entry name" value="C-terminal effector domain of the bipartite response regulators"/>
    <property type="match status" value="1"/>
</dbReference>
<evidence type="ECO:0000313" key="6">
    <source>
        <dbReference type="EMBL" id="GHO86969.1"/>
    </source>
</evidence>
<dbReference type="EMBL" id="BNJJ01000015">
    <property type="protein sequence ID" value="GHO86969.1"/>
    <property type="molecule type" value="Genomic_DNA"/>
</dbReference>
<dbReference type="CDD" id="cd17535">
    <property type="entry name" value="REC_NarL-like"/>
    <property type="match status" value="1"/>
</dbReference>
<sequence length="227" mass="24633">MEQVEKKTTRVVIADDHPVVRMGVRLMLEMGEGIELVGEAIDGAGAIELVAALQPDVILMDLRMPGIDGLEAIKRIRSACPQVGVLILTTYNEDDLMISGLRVGAQGYLLKDADMHMVIHAVRVAARGEMLVQPEIMARILSHAERGLSPPSATPRRQRHSTLTAREREVLAAVARGERSKEIAVRFGITERTVGACLTSVYSKLGVDSRAAAVAVALERGLLPRQE</sequence>
<dbReference type="InterPro" id="IPR058245">
    <property type="entry name" value="NreC/VraR/RcsB-like_REC"/>
</dbReference>
<organism evidence="6 7">
    <name type="scientific">Dictyobacter formicarum</name>
    <dbReference type="NCBI Taxonomy" id="2778368"/>
    <lineage>
        <taxon>Bacteria</taxon>
        <taxon>Bacillati</taxon>
        <taxon>Chloroflexota</taxon>
        <taxon>Ktedonobacteria</taxon>
        <taxon>Ktedonobacterales</taxon>
        <taxon>Dictyobacteraceae</taxon>
        <taxon>Dictyobacter</taxon>
    </lineage>
</organism>
<evidence type="ECO:0000256" key="3">
    <source>
        <dbReference type="PROSITE-ProRule" id="PRU00169"/>
    </source>
</evidence>
<evidence type="ECO:0000256" key="1">
    <source>
        <dbReference type="ARBA" id="ARBA00022553"/>
    </source>
</evidence>
<feature type="domain" description="Response regulatory" evidence="5">
    <location>
        <begin position="10"/>
        <end position="126"/>
    </location>
</feature>
<dbReference type="InterPro" id="IPR000792">
    <property type="entry name" value="Tscrpt_reg_LuxR_C"/>
</dbReference>
<dbReference type="Pfam" id="PF00196">
    <property type="entry name" value="GerE"/>
    <property type="match status" value="1"/>
</dbReference>
<evidence type="ECO:0000313" key="7">
    <source>
        <dbReference type="Proteomes" id="UP000635565"/>
    </source>
</evidence>
<dbReference type="Pfam" id="PF00072">
    <property type="entry name" value="Response_reg"/>
    <property type="match status" value="1"/>
</dbReference>
<dbReference type="SMART" id="SM00421">
    <property type="entry name" value="HTH_LUXR"/>
    <property type="match status" value="1"/>
</dbReference>
<evidence type="ECO:0000256" key="2">
    <source>
        <dbReference type="ARBA" id="ARBA00023125"/>
    </source>
</evidence>
<dbReference type="PRINTS" id="PR00038">
    <property type="entry name" value="HTHLUXR"/>
</dbReference>
<proteinExistence type="predicted"/>
<evidence type="ECO:0000259" key="5">
    <source>
        <dbReference type="PROSITE" id="PS50110"/>
    </source>
</evidence>
<dbReference type="PROSITE" id="PS50110">
    <property type="entry name" value="RESPONSE_REGULATORY"/>
    <property type="match status" value="1"/>
</dbReference>
<gene>
    <name evidence="6" type="primary">ydfI_2</name>
    <name evidence="6" type="ORF">KSZ_49750</name>
</gene>
<dbReference type="PANTHER" id="PTHR43214">
    <property type="entry name" value="TWO-COMPONENT RESPONSE REGULATOR"/>
    <property type="match status" value="1"/>
</dbReference>
<dbReference type="SMART" id="SM00448">
    <property type="entry name" value="REC"/>
    <property type="match status" value="1"/>
</dbReference>
<reference evidence="6 7" key="1">
    <citation type="journal article" date="2021" name="Int. J. Syst. Evol. Microbiol.">
        <title>Reticulibacter mediterranei gen. nov., sp. nov., within the new family Reticulibacteraceae fam. nov., and Ktedonospora formicarum gen. nov., sp. nov., Ktedonobacter robiniae sp. nov., Dictyobacter formicarum sp. nov. and Dictyobacter arantiisoli sp. nov., belonging to the class Ktedonobacteria.</title>
        <authorList>
            <person name="Yabe S."/>
            <person name="Zheng Y."/>
            <person name="Wang C.M."/>
            <person name="Sakai Y."/>
            <person name="Abe K."/>
            <person name="Yokota A."/>
            <person name="Donadio S."/>
            <person name="Cavaletti L."/>
            <person name="Monciardini P."/>
        </authorList>
    </citation>
    <scope>NUCLEOTIDE SEQUENCE [LARGE SCALE GENOMIC DNA]</scope>
    <source>
        <strain evidence="6 7">SOSP1-9</strain>
    </source>
</reference>
<dbReference type="InterPro" id="IPR011006">
    <property type="entry name" value="CheY-like_superfamily"/>
</dbReference>
<feature type="domain" description="HTH luxR-type" evidence="4">
    <location>
        <begin position="156"/>
        <end position="221"/>
    </location>
</feature>